<evidence type="ECO:0000256" key="1">
    <source>
        <dbReference type="SAM" id="MobiDB-lite"/>
    </source>
</evidence>
<accession>A0AA88LBS7</accession>
<proteinExistence type="predicted"/>
<organism evidence="3 4">
    <name type="scientific">Artemia franciscana</name>
    <name type="common">Brine shrimp</name>
    <name type="synonym">Artemia sanfranciscana</name>
    <dbReference type="NCBI Taxonomy" id="6661"/>
    <lineage>
        <taxon>Eukaryota</taxon>
        <taxon>Metazoa</taxon>
        <taxon>Ecdysozoa</taxon>
        <taxon>Arthropoda</taxon>
        <taxon>Crustacea</taxon>
        <taxon>Branchiopoda</taxon>
        <taxon>Anostraca</taxon>
        <taxon>Artemiidae</taxon>
        <taxon>Artemia</taxon>
    </lineage>
</organism>
<evidence type="ECO:0000313" key="4">
    <source>
        <dbReference type="Proteomes" id="UP001187531"/>
    </source>
</evidence>
<feature type="region of interest" description="Disordered" evidence="1">
    <location>
        <begin position="74"/>
        <end position="118"/>
    </location>
</feature>
<gene>
    <name evidence="3" type="ORF">QYM36_005200</name>
</gene>
<dbReference type="AlphaFoldDB" id="A0AA88LBS7"/>
<feature type="signal peptide" evidence="2">
    <location>
        <begin position="1"/>
        <end position="24"/>
    </location>
</feature>
<comment type="caution">
    <text evidence="3">The sequence shown here is derived from an EMBL/GenBank/DDBJ whole genome shotgun (WGS) entry which is preliminary data.</text>
</comment>
<protein>
    <submittedName>
        <fullName evidence="3">Uncharacterized protein</fullName>
    </submittedName>
</protein>
<name>A0AA88LBS7_ARTSF</name>
<reference evidence="3" key="1">
    <citation type="submission" date="2023-07" db="EMBL/GenBank/DDBJ databases">
        <title>Chromosome-level genome assembly of Artemia franciscana.</title>
        <authorList>
            <person name="Jo E."/>
        </authorList>
    </citation>
    <scope>NUCLEOTIDE SEQUENCE</scope>
    <source>
        <tissue evidence="3">Whole body</tissue>
    </source>
</reference>
<dbReference type="Proteomes" id="UP001187531">
    <property type="component" value="Unassembled WGS sequence"/>
</dbReference>
<evidence type="ECO:0000313" key="3">
    <source>
        <dbReference type="EMBL" id="KAK2719636.1"/>
    </source>
</evidence>
<keyword evidence="4" id="KW-1185">Reference proteome</keyword>
<evidence type="ECO:0000256" key="2">
    <source>
        <dbReference type="SAM" id="SignalP"/>
    </source>
</evidence>
<feature type="compositionally biased region" description="Acidic residues" evidence="1">
    <location>
        <begin position="92"/>
        <end position="112"/>
    </location>
</feature>
<feature type="chain" id="PRO_5041653122" evidence="2">
    <location>
        <begin position="25"/>
        <end position="248"/>
    </location>
</feature>
<dbReference type="EMBL" id="JAVRJZ010000008">
    <property type="protein sequence ID" value="KAK2719636.1"/>
    <property type="molecule type" value="Genomic_DNA"/>
</dbReference>
<sequence length="248" mass="29241">MNLASALLVIYLSAITSQPAKVLTEKTKVGRVPRTTRTRSLVRYRFPSRLAPYFKRSYILPERAEDLALEELLKDESEDSQEKLNTIAQQNSEEDKDNENDTTEEEENEGDEEKEKHRLSSKRSFFAFNDLPLTRTLRWIPQRPVREAFVKSSRQRFGYLQPKDDVLRGYKRRRGIYPYVEEGSKTSSGRRFFNLQEKAKKSIAEPNEPVDWSDYFGIDKREDIDDNANERLKEITFWKKRMNHVHGE</sequence>
<keyword evidence="2" id="KW-0732">Signal</keyword>